<evidence type="ECO:0000313" key="5">
    <source>
        <dbReference type="Proteomes" id="UP001634394"/>
    </source>
</evidence>
<dbReference type="Proteomes" id="UP001634394">
    <property type="component" value="Unassembled WGS sequence"/>
</dbReference>
<keyword evidence="2" id="KW-0520">NAD</keyword>
<organism evidence="4 5">
    <name type="scientific">Sinanodonta woodiana</name>
    <name type="common">Chinese pond mussel</name>
    <name type="synonym">Anodonta woodiana</name>
    <dbReference type="NCBI Taxonomy" id="1069815"/>
    <lineage>
        <taxon>Eukaryota</taxon>
        <taxon>Metazoa</taxon>
        <taxon>Spiralia</taxon>
        <taxon>Lophotrochozoa</taxon>
        <taxon>Mollusca</taxon>
        <taxon>Bivalvia</taxon>
        <taxon>Autobranchia</taxon>
        <taxon>Heteroconchia</taxon>
        <taxon>Palaeoheterodonta</taxon>
        <taxon>Unionida</taxon>
        <taxon>Unionoidea</taxon>
        <taxon>Unionidae</taxon>
        <taxon>Unioninae</taxon>
        <taxon>Sinanodonta</taxon>
    </lineage>
</organism>
<dbReference type="PANTHER" id="PTHR43333">
    <property type="entry name" value="2-HACID_DH_C DOMAIN-CONTAINING PROTEIN"/>
    <property type="match status" value="1"/>
</dbReference>
<keyword evidence="1" id="KW-0560">Oxidoreductase</keyword>
<dbReference type="Pfam" id="PF02826">
    <property type="entry name" value="2-Hacid_dh_C"/>
    <property type="match status" value="1"/>
</dbReference>
<dbReference type="GO" id="GO:0016491">
    <property type="term" value="F:oxidoreductase activity"/>
    <property type="evidence" value="ECO:0007669"/>
    <property type="project" value="UniProtKB-KW"/>
</dbReference>
<dbReference type="PANTHER" id="PTHR43333:SF1">
    <property type="entry name" value="D-ISOMER SPECIFIC 2-HYDROXYACID DEHYDROGENASE NAD-BINDING DOMAIN-CONTAINING PROTEIN"/>
    <property type="match status" value="1"/>
</dbReference>
<feature type="domain" description="D-isomer specific 2-hydroxyacid dehydrogenase NAD-binding" evidence="3">
    <location>
        <begin position="128"/>
        <end position="307"/>
    </location>
</feature>
<sequence>MAKVYCFTSSYMQFAELLREYLPDVSVVNINPSSTGIVDAEEERDLLENAEVVVGDPRISATYMLRCRKLKWFHSTYAGMKILNNSSYTIEKRKIHINTHTRKSKRPSFVLTRRSTGSKLSAEYVLCYILAIERRLFQLLDYQKNKEWKMWDMSHIRTLDKVTVGLLGVGSIGEEVAKTCKERGMKVIGLVRNIDATKHKSPDVDVYLTYDKLPKLLEESDYICCLLPSTQETRNLLSGDMLAHCYRKRGVLISIGRGDVVDEESIVKAIRNKWIGGAVLDVFTEEPLSAESPLWSLPDVYITPHVSGWSRAPEFKEEIVEEFVSKFRMYQSGKPLPHIIDWEKGY</sequence>
<dbReference type="InterPro" id="IPR036291">
    <property type="entry name" value="NAD(P)-bd_dom_sf"/>
</dbReference>
<comment type="caution">
    <text evidence="4">The sequence shown here is derived from an EMBL/GenBank/DDBJ whole genome shotgun (WGS) entry which is preliminary data.</text>
</comment>
<evidence type="ECO:0000256" key="2">
    <source>
        <dbReference type="ARBA" id="ARBA00023027"/>
    </source>
</evidence>
<evidence type="ECO:0000256" key="1">
    <source>
        <dbReference type="ARBA" id="ARBA00023002"/>
    </source>
</evidence>
<protein>
    <recommendedName>
        <fullName evidence="3">D-isomer specific 2-hydroxyacid dehydrogenase NAD-binding domain-containing protein</fullName>
    </recommendedName>
</protein>
<dbReference type="CDD" id="cd05300">
    <property type="entry name" value="2-Hacid_dh_1"/>
    <property type="match status" value="1"/>
</dbReference>
<accession>A0ABD3UWG6</accession>
<dbReference type="Gene3D" id="3.40.50.720">
    <property type="entry name" value="NAD(P)-binding Rossmann-like Domain"/>
    <property type="match status" value="2"/>
</dbReference>
<keyword evidence="5" id="KW-1185">Reference proteome</keyword>
<evidence type="ECO:0000313" key="4">
    <source>
        <dbReference type="EMBL" id="KAL3852558.1"/>
    </source>
</evidence>
<proteinExistence type="predicted"/>
<name>A0ABD3UWG6_SINWO</name>
<dbReference type="AlphaFoldDB" id="A0ABD3UWG6"/>
<reference evidence="4 5" key="1">
    <citation type="submission" date="2024-11" db="EMBL/GenBank/DDBJ databases">
        <title>Chromosome-level genome assembly of the freshwater bivalve Anodonta woodiana.</title>
        <authorList>
            <person name="Chen X."/>
        </authorList>
    </citation>
    <scope>NUCLEOTIDE SEQUENCE [LARGE SCALE GENOMIC DNA]</scope>
    <source>
        <strain evidence="4">MN2024</strain>
        <tissue evidence="4">Gills</tissue>
    </source>
</reference>
<dbReference type="SUPFAM" id="SSF51735">
    <property type="entry name" value="NAD(P)-binding Rossmann-fold domains"/>
    <property type="match status" value="1"/>
</dbReference>
<dbReference type="FunFam" id="3.40.50.720:FF:000363">
    <property type="entry name" value="D-isomer specific 2-hydroxyacid dehydrogenase"/>
    <property type="match status" value="1"/>
</dbReference>
<gene>
    <name evidence="4" type="ORF">ACJMK2_016179</name>
</gene>
<dbReference type="EMBL" id="JBJQND010000015">
    <property type="protein sequence ID" value="KAL3852558.1"/>
    <property type="molecule type" value="Genomic_DNA"/>
</dbReference>
<evidence type="ECO:0000259" key="3">
    <source>
        <dbReference type="Pfam" id="PF02826"/>
    </source>
</evidence>
<dbReference type="InterPro" id="IPR006140">
    <property type="entry name" value="D-isomer_DH_NAD-bd"/>
</dbReference>